<dbReference type="GO" id="GO:0016020">
    <property type="term" value="C:membrane"/>
    <property type="evidence" value="ECO:0007669"/>
    <property type="project" value="UniProtKB-SubCell"/>
</dbReference>
<dbReference type="Proteomes" id="UP001152320">
    <property type="component" value="Chromosome 21"/>
</dbReference>
<organism evidence="6 7">
    <name type="scientific">Holothuria leucospilota</name>
    <name type="common">Black long sea cucumber</name>
    <name type="synonym">Mertensiothuria leucospilota</name>
    <dbReference type="NCBI Taxonomy" id="206669"/>
    <lineage>
        <taxon>Eukaryota</taxon>
        <taxon>Metazoa</taxon>
        <taxon>Echinodermata</taxon>
        <taxon>Eleutherozoa</taxon>
        <taxon>Echinozoa</taxon>
        <taxon>Holothuroidea</taxon>
        <taxon>Aspidochirotacea</taxon>
        <taxon>Aspidochirotida</taxon>
        <taxon>Holothuriidae</taxon>
        <taxon>Holothuria</taxon>
    </lineage>
</organism>
<protein>
    <submittedName>
        <fullName evidence="6">Solute carrier family 22 member 15</fullName>
    </submittedName>
</protein>
<sequence>MADKFCVTISFSVVYIWSAEITPTPLRSTALGVFSMSSRIGGILVPFSIALEDVWLSLPVVIIGSASIVAGLLSLFLPETKGRPLPSTMRDTENLYRQITHIERNVDEKLI</sequence>
<comment type="subcellular location">
    <subcellularLocation>
        <location evidence="1">Membrane</location>
        <topology evidence="1">Multi-pass membrane protein</topology>
    </subcellularLocation>
</comment>
<feature type="transmembrane region" description="Helical" evidence="5">
    <location>
        <begin position="54"/>
        <end position="77"/>
    </location>
</feature>
<accession>A0A9Q1BE39</accession>
<evidence type="ECO:0000313" key="6">
    <source>
        <dbReference type="EMBL" id="KAJ8021287.1"/>
    </source>
</evidence>
<dbReference type="InterPro" id="IPR036259">
    <property type="entry name" value="MFS_trans_sf"/>
</dbReference>
<keyword evidence="2 5" id="KW-0812">Transmembrane</keyword>
<evidence type="ECO:0000256" key="3">
    <source>
        <dbReference type="ARBA" id="ARBA00022989"/>
    </source>
</evidence>
<evidence type="ECO:0000256" key="4">
    <source>
        <dbReference type="ARBA" id="ARBA00023136"/>
    </source>
</evidence>
<keyword evidence="7" id="KW-1185">Reference proteome</keyword>
<evidence type="ECO:0000313" key="7">
    <source>
        <dbReference type="Proteomes" id="UP001152320"/>
    </source>
</evidence>
<name>A0A9Q1BE39_HOLLE</name>
<dbReference type="EMBL" id="JAIZAY010000021">
    <property type="protein sequence ID" value="KAJ8021287.1"/>
    <property type="molecule type" value="Genomic_DNA"/>
</dbReference>
<keyword evidence="4 5" id="KW-0472">Membrane</keyword>
<dbReference type="Gene3D" id="1.20.1250.20">
    <property type="entry name" value="MFS general substrate transporter like domains"/>
    <property type="match status" value="1"/>
</dbReference>
<dbReference type="AlphaFoldDB" id="A0A9Q1BE39"/>
<reference evidence="6" key="1">
    <citation type="submission" date="2021-10" db="EMBL/GenBank/DDBJ databases">
        <title>Tropical sea cucumber genome reveals ecological adaptation and Cuvierian tubules defense mechanism.</title>
        <authorList>
            <person name="Chen T."/>
        </authorList>
    </citation>
    <scope>NUCLEOTIDE SEQUENCE</scope>
    <source>
        <strain evidence="6">Nanhai2018</strain>
        <tissue evidence="6">Muscle</tissue>
    </source>
</reference>
<dbReference type="OrthoDB" id="5296287at2759"/>
<dbReference type="PANTHER" id="PTHR24064">
    <property type="entry name" value="SOLUTE CARRIER FAMILY 22 MEMBER"/>
    <property type="match status" value="1"/>
</dbReference>
<evidence type="ECO:0000256" key="2">
    <source>
        <dbReference type="ARBA" id="ARBA00022692"/>
    </source>
</evidence>
<dbReference type="SUPFAM" id="SSF103473">
    <property type="entry name" value="MFS general substrate transporter"/>
    <property type="match status" value="1"/>
</dbReference>
<keyword evidence="3 5" id="KW-1133">Transmembrane helix</keyword>
<evidence type="ECO:0000256" key="5">
    <source>
        <dbReference type="SAM" id="Phobius"/>
    </source>
</evidence>
<gene>
    <name evidence="6" type="ORF">HOLleu_38441</name>
</gene>
<evidence type="ECO:0000256" key="1">
    <source>
        <dbReference type="ARBA" id="ARBA00004141"/>
    </source>
</evidence>
<comment type="caution">
    <text evidence="6">The sequence shown here is derived from an EMBL/GenBank/DDBJ whole genome shotgun (WGS) entry which is preliminary data.</text>
</comment>
<proteinExistence type="predicted"/>